<organism evidence="2 3">
    <name type="scientific">Kitasatospora aburaviensis</name>
    <dbReference type="NCBI Taxonomy" id="67265"/>
    <lineage>
        <taxon>Bacteria</taxon>
        <taxon>Bacillati</taxon>
        <taxon>Actinomycetota</taxon>
        <taxon>Actinomycetes</taxon>
        <taxon>Kitasatosporales</taxon>
        <taxon>Streptomycetaceae</taxon>
        <taxon>Kitasatospora</taxon>
    </lineage>
</organism>
<dbReference type="Proteomes" id="UP001596067">
    <property type="component" value="Unassembled WGS sequence"/>
</dbReference>
<gene>
    <name evidence="2" type="ORF">ACFP0N_09010</name>
</gene>
<evidence type="ECO:0000256" key="1">
    <source>
        <dbReference type="SAM" id="MobiDB-lite"/>
    </source>
</evidence>
<comment type="caution">
    <text evidence="2">The sequence shown here is derived from an EMBL/GenBank/DDBJ whole genome shotgun (WGS) entry which is preliminary data.</text>
</comment>
<feature type="region of interest" description="Disordered" evidence="1">
    <location>
        <begin position="1"/>
        <end position="39"/>
    </location>
</feature>
<sequence>MSLPRPEPGSGPGPDRTVRLGGGPASERTVPLGRAAPAAEEAECATYLDPTVWGAAAAGAAPAPPHHEPPPSEPPPSEPPQPEPLQPEPLQYEVHRFGPGVPPVAAAVWHGPPPEPPLPPRRRRAVRWLVPGAVLIVLLAALLVRCRSEPPLALGGVTVAAEPAGGPPCGGTAVITATVATDGHAGTIRYRWLRSDGTSSGELVQPVQSGEHRADLVLRWTFDGRGTMQATATVDILAPRHLGAATSFTYACQG</sequence>
<keyword evidence="3" id="KW-1185">Reference proteome</keyword>
<evidence type="ECO:0000313" key="2">
    <source>
        <dbReference type="EMBL" id="MFC5885108.1"/>
    </source>
</evidence>
<evidence type="ECO:0008006" key="4">
    <source>
        <dbReference type="Google" id="ProtNLM"/>
    </source>
</evidence>
<dbReference type="RefSeq" id="WP_313762123.1">
    <property type="nucleotide sequence ID" value="NZ_BAAAVH010000084.1"/>
</dbReference>
<protein>
    <recommendedName>
        <fullName evidence="4">Ig-like domain-containing protein</fullName>
    </recommendedName>
</protein>
<evidence type="ECO:0000313" key="3">
    <source>
        <dbReference type="Proteomes" id="UP001596067"/>
    </source>
</evidence>
<feature type="compositionally biased region" description="Pro residues" evidence="1">
    <location>
        <begin position="71"/>
        <end position="87"/>
    </location>
</feature>
<feature type="compositionally biased region" description="Pro residues" evidence="1">
    <location>
        <begin position="1"/>
        <end position="11"/>
    </location>
</feature>
<accession>A0ABW1ESU1</accession>
<feature type="region of interest" description="Disordered" evidence="1">
    <location>
        <begin position="55"/>
        <end position="88"/>
    </location>
</feature>
<proteinExistence type="predicted"/>
<reference evidence="3" key="1">
    <citation type="journal article" date="2019" name="Int. J. Syst. Evol. Microbiol.">
        <title>The Global Catalogue of Microorganisms (GCM) 10K type strain sequencing project: providing services to taxonomists for standard genome sequencing and annotation.</title>
        <authorList>
            <consortium name="The Broad Institute Genomics Platform"/>
            <consortium name="The Broad Institute Genome Sequencing Center for Infectious Disease"/>
            <person name="Wu L."/>
            <person name="Ma J."/>
        </authorList>
    </citation>
    <scope>NUCLEOTIDE SEQUENCE [LARGE SCALE GENOMIC DNA]</scope>
    <source>
        <strain evidence="3">CGMCC 4.1469</strain>
    </source>
</reference>
<name>A0ABW1ESU1_9ACTN</name>
<dbReference type="EMBL" id="JBHSOD010000008">
    <property type="protein sequence ID" value="MFC5885108.1"/>
    <property type="molecule type" value="Genomic_DNA"/>
</dbReference>